<name>A0A067MZM2_BOTB1</name>
<gene>
    <name evidence="1" type="ORF">BOTBODRAFT_221625</name>
</gene>
<dbReference type="STRING" id="930990.A0A067MZM2"/>
<reference evidence="2" key="1">
    <citation type="journal article" date="2014" name="Proc. Natl. Acad. Sci. U.S.A.">
        <title>Extensive sampling of basidiomycete genomes demonstrates inadequacy of the white-rot/brown-rot paradigm for wood decay fungi.</title>
        <authorList>
            <person name="Riley R."/>
            <person name="Salamov A.A."/>
            <person name="Brown D.W."/>
            <person name="Nagy L.G."/>
            <person name="Floudas D."/>
            <person name="Held B.W."/>
            <person name="Levasseur A."/>
            <person name="Lombard V."/>
            <person name="Morin E."/>
            <person name="Otillar R."/>
            <person name="Lindquist E.A."/>
            <person name="Sun H."/>
            <person name="LaButti K.M."/>
            <person name="Schmutz J."/>
            <person name="Jabbour D."/>
            <person name="Luo H."/>
            <person name="Baker S.E."/>
            <person name="Pisabarro A.G."/>
            <person name="Walton J.D."/>
            <person name="Blanchette R.A."/>
            <person name="Henrissat B."/>
            <person name="Martin F."/>
            <person name="Cullen D."/>
            <person name="Hibbett D.S."/>
            <person name="Grigoriev I.V."/>
        </authorList>
    </citation>
    <scope>NUCLEOTIDE SEQUENCE [LARGE SCALE GENOMIC DNA]</scope>
    <source>
        <strain evidence="2">FD-172 SS1</strain>
    </source>
</reference>
<dbReference type="EMBL" id="KL198025">
    <property type="protein sequence ID" value="KDQ16971.1"/>
    <property type="molecule type" value="Genomic_DNA"/>
</dbReference>
<dbReference type="AlphaFoldDB" id="A0A067MZM2"/>
<accession>A0A067MZM2</accession>
<dbReference type="HOGENOM" id="CLU_2291228_0_0_1"/>
<organism evidence="1 2">
    <name type="scientific">Botryobasidium botryosum (strain FD-172 SS1)</name>
    <dbReference type="NCBI Taxonomy" id="930990"/>
    <lineage>
        <taxon>Eukaryota</taxon>
        <taxon>Fungi</taxon>
        <taxon>Dikarya</taxon>
        <taxon>Basidiomycota</taxon>
        <taxon>Agaricomycotina</taxon>
        <taxon>Agaricomycetes</taxon>
        <taxon>Cantharellales</taxon>
        <taxon>Botryobasidiaceae</taxon>
        <taxon>Botryobasidium</taxon>
    </lineage>
</organism>
<dbReference type="OrthoDB" id="337660at2759"/>
<dbReference type="SUPFAM" id="SSF53067">
    <property type="entry name" value="Actin-like ATPase domain"/>
    <property type="match status" value="1"/>
</dbReference>
<dbReference type="Gene3D" id="3.30.420.40">
    <property type="match status" value="2"/>
</dbReference>
<dbReference type="InterPro" id="IPR043129">
    <property type="entry name" value="ATPase_NBD"/>
</dbReference>
<dbReference type="InParanoid" id="A0A067MZM2"/>
<evidence type="ECO:0000313" key="1">
    <source>
        <dbReference type="EMBL" id="KDQ16971.1"/>
    </source>
</evidence>
<proteinExistence type="predicted"/>
<sequence length="101" mass="11520">MKRIPRRVPIFQLLLTDPKSHEVIVVEHPLMPLHIKEKLVRILFRNIQNSLLAVYKIKKSFIHPSIPFAPNHPLALLASGRMSGLVLDSGHLESTVRLFSL</sequence>
<keyword evidence="2" id="KW-1185">Reference proteome</keyword>
<evidence type="ECO:0000313" key="2">
    <source>
        <dbReference type="Proteomes" id="UP000027195"/>
    </source>
</evidence>
<dbReference type="Proteomes" id="UP000027195">
    <property type="component" value="Unassembled WGS sequence"/>
</dbReference>
<protein>
    <submittedName>
        <fullName evidence="1">Uncharacterized protein</fullName>
    </submittedName>
</protein>